<keyword evidence="2" id="KW-1185">Reference proteome</keyword>
<dbReference type="Pfam" id="PF13704">
    <property type="entry name" value="Glyco_tranf_2_4"/>
    <property type="match status" value="1"/>
</dbReference>
<gene>
    <name evidence="1" type="ORF">GGD55_000876</name>
</gene>
<sequence>MNKRQSPYPFRNPGDFDYGRTLFHRFGTWLDSRRVSSRRKSRTETVPLSQLSPATFRPLRSADVPLLFLAHDDLKFMRSLLLHYRRLGVTRFICVDDQSEDGTRAFLCAQPDVDVWTSGVRYREARRGKLWREALFTRYGKNRWYLNIDADEYLVYDRCFERPLPQLIAHLESLGVRRLAAPMIDMYPGGEVSAFAFDGSTDAMPWEIADCIDGSGYVIEKTKRFLSLAGGPRRRKFAAEAEMMKYPLMYWDDECSFGISIHQPLPFDRNFSPICGVLLHFKFFADYHEKTRQAVEDKQYFGGAREYQRILDTVAASGELDFVYEDTLKYSSPEQLIEHGFMRSVWSADRPAED</sequence>
<evidence type="ECO:0000313" key="1">
    <source>
        <dbReference type="EMBL" id="MBB5534205.1"/>
    </source>
</evidence>
<reference evidence="1 2" key="1">
    <citation type="submission" date="2020-08" db="EMBL/GenBank/DDBJ databases">
        <title>Genomic Encyclopedia of Type Strains, Phase IV (KMG-V): Genome sequencing to study the core and pangenomes of soil and plant-associated prokaryotes.</title>
        <authorList>
            <person name="Whitman W."/>
        </authorList>
    </citation>
    <scope>NUCLEOTIDE SEQUENCE [LARGE SCALE GENOMIC DNA]</scope>
    <source>
        <strain evidence="1 2">SEMIA 4084</strain>
    </source>
</reference>
<accession>A0A7W8U7D6</accession>
<proteinExistence type="predicted"/>
<evidence type="ECO:0000313" key="2">
    <source>
        <dbReference type="Proteomes" id="UP000585507"/>
    </source>
</evidence>
<organism evidence="1 2">
    <name type="scientific">Rhizobium giardinii</name>
    <dbReference type="NCBI Taxonomy" id="56731"/>
    <lineage>
        <taxon>Bacteria</taxon>
        <taxon>Pseudomonadati</taxon>
        <taxon>Pseudomonadota</taxon>
        <taxon>Alphaproteobacteria</taxon>
        <taxon>Hyphomicrobiales</taxon>
        <taxon>Rhizobiaceae</taxon>
        <taxon>Rhizobium/Agrobacterium group</taxon>
        <taxon>Rhizobium</taxon>
    </lineage>
</organism>
<name>A0A7W8U7D6_9HYPH</name>
<dbReference type="Proteomes" id="UP000585507">
    <property type="component" value="Unassembled WGS sequence"/>
</dbReference>
<comment type="caution">
    <text evidence="1">The sequence shown here is derived from an EMBL/GenBank/DDBJ whole genome shotgun (WGS) entry which is preliminary data.</text>
</comment>
<protein>
    <recommendedName>
        <fullName evidence="3">Glycosyltransferase family 2 protein</fullName>
    </recommendedName>
</protein>
<evidence type="ECO:0008006" key="3">
    <source>
        <dbReference type="Google" id="ProtNLM"/>
    </source>
</evidence>
<dbReference type="AlphaFoldDB" id="A0A7W8U7D6"/>
<dbReference type="EMBL" id="JACHBK010000002">
    <property type="protein sequence ID" value="MBB5534205.1"/>
    <property type="molecule type" value="Genomic_DNA"/>
</dbReference>